<dbReference type="PROSITE" id="PS50931">
    <property type="entry name" value="HTH_LYSR"/>
    <property type="match status" value="1"/>
</dbReference>
<dbReference type="PANTHER" id="PTHR30126">
    <property type="entry name" value="HTH-TYPE TRANSCRIPTIONAL REGULATOR"/>
    <property type="match status" value="1"/>
</dbReference>
<dbReference type="KEGG" id="rah:Rahaq_0168"/>
<gene>
    <name evidence="6" type="ordered locus">Rahaq_0168</name>
    <name evidence="7" type="ORF">ACFPK4_17495</name>
</gene>
<reference evidence="6 8" key="2">
    <citation type="journal article" date="2012" name="J. Bacteriol.">
        <title>Complete Genome Sequence of Rahnella sp. Strain Y9602, a Gammaproteobacterium Isolate from Metal- and Radionuclide-Contaminated Soil.</title>
        <authorList>
            <person name="Martinez R.J."/>
            <person name="Bruce D."/>
            <person name="Detter C."/>
            <person name="Goodwin L.A."/>
            <person name="Han J."/>
            <person name="Han C.S."/>
            <person name="Held B."/>
            <person name="Land M.L."/>
            <person name="Mikhailova N."/>
            <person name="Nolan M."/>
            <person name="Pennacchio L."/>
            <person name="Pitluck S."/>
            <person name="Tapia R."/>
            <person name="Woyke T."/>
            <person name="Sobecky P.A."/>
        </authorList>
    </citation>
    <scope>NUCLEOTIDE SEQUENCE [LARGE SCALE GENOMIC DNA]</scope>
    <source>
        <strain evidence="6 8">Y9602</strain>
    </source>
</reference>
<dbReference type="InterPro" id="IPR036390">
    <property type="entry name" value="WH_DNA-bd_sf"/>
</dbReference>
<organism evidence="6 8">
    <name type="scientific">Rahnella sp. (strain Y9602)</name>
    <dbReference type="NCBI Taxonomy" id="2703885"/>
    <lineage>
        <taxon>Bacteria</taxon>
        <taxon>Pseudomonadati</taxon>
        <taxon>Pseudomonadota</taxon>
        <taxon>Gammaproteobacteria</taxon>
        <taxon>Enterobacterales</taxon>
        <taxon>Yersiniaceae</taxon>
        <taxon>Rahnella</taxon>
    </lineage>
</organism>
<dbReference type="GO" id="GO:0003700">
    <property type="term" value="F:DNA-binding transcription factor activity"/>
    <property type="evidence" value="ECO:0007669"/>
    <property type="project" value="InterPro"/>
</dbReference>
<dbReference type="EMBL" id="JBHUCJ010000047">
    <property type="protein sequence ID" value="MFD3225336.1"/>
    <property type="molecule type" value="Genomic_DNA"/>
</dbReference>
<reference evidence="8" key="1">
    <citation type="submission" date="2011-01" db="EMBL/GenBank/DDBJ databases">
        <title>Complete sequence of chromosome of Rahnella sp. Y9602.</title>
        <authorList>
            <consortium name="US DOE Joint Genome Institute"/>
            <person name="Lucas S."/>
            <person name="Copeland A."/>
            <person name="Lapidus A."/>
            <person name="Cheng J.-F."/>
            <person name="Goodwin L."/>
            <person name="Pitluck S."/>
            <person name="Lu M."/>
            <person name="Detter J.C."/>
            <person name="Han C."/>
            <person name="Tapia R."/>
            <person name="Land M."/>
            <person name="Hauser L."/>
            <person name="Kyrpides N."/>
            <person name="Ivanova N."/>
            <person name="Ovchinnikova G."/>
            <person name="Pagani I."/>
            <person name="Sobecky P.A."/>
            <person name="Martinez R.J."/>
            <person name="Woyke T."/>
        </authorList>
    </citation>
    <scope>NUCLEOTIDE SEQUENCE [LARGE SCALE GENOMIC DNA]</scope>
    <source>
        <strain evidence="8">Y9602</strain>
    </source>
</reference>
<evidence type="ECO:0000256" key="4">
    <source>
        <dbReference type="ARBA" id="ARBA00023163"/>
    </source>
</evidence>
<dbReference type="GeneID" id="95419111"/>
<evidence type="ECO:0000256" key="1">
    <source>
        <dbReference type="ARBA" id="ARBA00009437"/>
    </source>
</evidence>
<evidence type="ECO:0000259" key="5">
    <source>
        <dbReference type="PROSITE" id="PS50931"/>
    </source>
</evidence>
<keyword evidence="3" id="KW-0238">DNA-binding</keyword>
<dbReference type="Proteomes" id="UP001598201">
    <property type="component" value="Unassembled WGS sequence"/>
</dbReference>
<dbReference type="InterPro" id="IPR005119">
    <property type="entry name" value="LysR_subst-bd"/>
</dbReference>
<evidence type="ECO:0000256" key="2">
    <source>
        <dbReference type="ARBA" id="ARBA00023015"/>
    </source>
</evidence>
<protein>
    <submittedName>
        <fullName evidence="7">LysR family transcriptional regulator</fullName>
    </submittedName>
    <submittedName>
        <fullName evidence="6">Transcriptional regulator, LysR family</fullName>
    </submittedName>
</protein>
<dbReference type="SUPFAM" id="SSF46785">
    <property type="entry name" value="Winged helix' DNA-binding domain"/>
    <property type="match status" value="1"/>
</dbReference>
<dbReference type="Pfam" id="PF03466">
    <property type="entry name" value="LysR_substrate"/>
    <property type="match status" value="1"/>
</dbReference>
<proteinExistence type="inferred from homology"/>
<dbReference type="RefSeq" id="WP_013573516.1">
    <property type="nucleotide sequence ID" value="NC_015061.1"/>
</dbReference>
<keyword evidence="4" id="KW-0804">Transcription</keyword>
<dbReference type="InterPro" id="IPR000847">
    <property type="entry name" value="LysR_HTH_N"/>
</dbReference>
<evidence type="ECO:0000313" key="9">
    <source>
        <dbReference type="Proteomes" id="UP001598201"/>
    </source>
</evidence>
<dbReference type="HOGENOM" id="CLU_039613_35_1_6"/>
<dbReference type="Gene3D" id="1.10.10.10">
    <property type="entry name" value="Winged helix-like DNA-binding domain superfamily/Winged helix DNA-binding domain"/>
    <property type="match status" value="1"/>
</dbReference>
<accession>A0A0H3F4I3</accession>
<dbReference type="InterPro" id="IPR036388">
    <property type="entry name" value="WH-like_DNA-bd_sf"/>
</dbReference>
<evidence type="ECO:0000313" key="6">
    <source>
        <dbReference type="EMBL" id="ADW71798.1"/>
    </source>
</evidence>
<dbReference type="AlphaFoldDB" id="A0A0H3F4I3"/>
<dbReference type="OrthoDB" id="196624at2"/>
<sequence length="302" mass="33837">MRLSLEALLILDALDRHGTFAAAAARLFKTASALSYTVQKMESDLNIKLLDRSGHRATFTPTGRLMLEKGRVLLRAVSELEQQAQYVESGWESKLTISVDASVPFALLAPLIDRFYAEHQHTQLLFRHDVLAGCWEALSYGEADIVFGAVQEPVTRSGIEYRPIGWLEYVFAVAPHHPLASLPEPLVREQIRQYRAVVVHDTSRHGTGADLRVLDEQKMLSVHDFNAKVHAQIAGLGCGYLPRYLAAPHLESGALVERRLDTETRRDQAFMAWNENATGNAAMWWRENLQDFEGIAAVYSQA</sequence>
<keyword evidence="9" id="KW-1185">Reference proteome</keyword>
<dbReference type="GO" id="GO:0000976">
    <property type="term" value="F:transcription cis-regulatory region binding"/>
    <property type="evidence" value="ECO:0007669"/>
    <property type="project" value="TreeGrafter"/>
</dbReference>
<keyword evidence="2" id="KW-0805">Transcription regulation</keyword>
<dbReference type="SUPFAM" id="SSF53850">
    <property type="entry name" value="Periplasmic binding protein-like II"/>
    <property type="match status" value="1"/>
</dbReference>
<dbReference type="Gene3D" id="3.40.190.290">
    <property type="match status" value="1"/>
</dbReference>
<evidence type="ECO:0000256" key="3">
    <source>
        <dbReference type="ARBA" id="ARBA00023125"/>
    </source>
</evidence>
<reference evidence="7 9" key="3">
    <citation type="submission" date="2024-09" db="EMBL/GenBank/DDBJ databases">
        <title>Genomes of Rahnella.</title>
        <authorList>
            <person name="Mnguni F.C."/>
            <person name="Shin G.Y."/>
            <person name="Coutinho T."/>
        </authorList>
    </citation>
    <scope>NUCLEOTIDE SEQUENCE [LARGE SCALE GENOMIC DNA]</scope>
    <source>
        <strain evidence="7 9">20WA0057</strain>
    </source>
</reference>
<dbReference type="eggNOG" id="COG0583">
    <property type="taxonomic scope" value="Bacteria"/>
</dbReference>
<evidence type="ECO:0000313" key="7">
    <source>
        <dbReference type="EMBL" id="MFD3225336.1"/>
    </source>
</evidence>
<name>A0A0H3F4I3_RAHSY</name>
<dbReference type="Proteomes" id="UP000007257">
    <property type="component" value="Chromosome"/>
</dbReference>
<dbReference type="PANTHER" id="PTHR30126:SF4">
    <property type="entry name" value="LYSR FAMILY TRANSCRIPTIONAL REGULATOR"/>
    <property type="match status" value="1"/>
</dbReference>
<dbReference type="EMBL" id="CP002505">
    <property type="protein sequence ID" value="ADW71798.1"/>
    <property type="molecule type" value="Genomic_DNA"/>
</dbReference>
<comment type="similarity">
    <text evidence="1">Belongs to the LysR transcriptional regulatory family.</text>
</comment>
<feature type="domain" description="HTH lysR-type" evidence="5">
    <location>
        <begin position="3"/>
        <end position="60"/>
    </location>
</feature>
<evidence type="ECO:0000313" key="8">
    <source>
        <dbReference type="Proteomes" id="UP000007257"/>
    </source>
</evidence>
<dbReference type="Pfam" id="PF00126">
    <property type="entry name" value="HTH_1"/>
    <property type="match status" value="1"/>
</dbReference>